<dbReference type="GeneID" id="54586729"/>
<dbReference type="RefSeq" id="XP_033683026.1">
    <property type="nucleotide sequence ID" value="XM_033833399.1"/>
</dbReference>
<dbReference type="OrthoDB" id="3937708at2759"/>
<accession>A0A6A6IDR0</accession>
<evidence type="ECO:0008006" key="4">
    <source>
        <dbReference type="Google" id="ProtNLM"/>
    </source>
</evidence>
<proteinExistence type="predicted"/>
<protein>
    <recommendedName>
        <fullName evidence="4">Lytic polysaccharide monooxygenase</fullName>
    </recommendedName>
</protein>
<gene>
    <name evidence="2" type="ORF">BU26DRAFT_565441</name>
</gene>
<keyword evidence="3" id="KW-1185">Reference proteome</keyword>
<dbReference type="AlphaFoldDB" id="A0A6A6IDR0"/>
<evidence type="ECO:0000256" key="1">
    <source>
        <dbReference type="SAM" id="SignalP"/>
    </source>
</evidence>
<feature type="signal peptide" evidence="1">
    <location>
        <begin position="1"/>
        <end position="23"/>
    </location>
</feature>
<dbReference type="EMBL" id="ML987196">
    <property type="protein sequence ID" value="KAF2248022.1"/>
    <property type="molecule type" value="Genomic_DNA"/>
</dbReference>
<dbReference type="Proteomes" id="UP000800094">
    <property type="component" value="Unassembled WGS sequence"/>
</dbReference>
<reference evidence="2" key="1">
    <citation type="journal article" date="2020" name="Stud. Mycol.">
        <title>101 Dothideomycetes genomes: a test case for predicting lifestyles and emergence of pathogens.</title>
        <authorList>
            <person name="Haridas S."/>
            <person name="Albert R."/>
            <person name="Binder M."/>
            <person name="Bloem J."/>
            <person name="Labutti K."/>
            <person name="Salamov A."/>
            <person name="Andreopoulos B."/>
            <person name="Baker S."/>
            <person name="Barry K."/>
            <person name="Bills G."/>
            <person name="Bluhm B."/>
            <person name="Cannon C."/>
            <person name="Castanera R."/>
            <person name="Culley D."/>
            <person name="Daum C."/>
            <person name="Ezra D."/>
            <person name="Gonzalez J."/>
            <person name="Henrissat B."/>
            <person name="Kuo A."/>
            <person name="Liang C."/>
            <person name="Lipzen A."/>
            <person name="Lutzoni F."/>
            <person name="Magnuson J."/>
            <person name="Mondo S."/>
            <person name="Nolan M."/>
            <person name="Ohm R."/>
            <person name="Pangilinan J."/>
            <person name="Park H.-J."/>
            <person name="Ramirez L."/>
            <person name="Alfaro M."/>
            <person name="Sun H."/>
            <person name="Tritt A."/>
            <person name="Yoshinaga Y."/>
            <person name="Zwiers L.-H."/>
            <person name="Turgeon B."/>
            <person name="Goodwin S."/>
            <person name="Spatafora J."/>
            <person name="Crous P."/>
            <person name="Grigoriev I."/>
        </authorList>
    </citation>
    <scope>NUCLEOTIDE SEQUENCE</scope>
    <source>
        <strain evidence="2">CBS 122368</strain>
    </source>
</reference>
<name>A0A6A6IDR0_9PLEO</name>
<sequence>MAPTTSLASALGLVALGARTAMAVCQSYGIDFQHGGKYFQNSLSSDDFTFVSQFEGCRNDTAENILVDPKGNQSLCSQTPLTPDNEDTSSTCPIKKSQLFDGPWSIVIISKNGDGEPIAYERDFSITVGPQSTSTYTPTATATVVTTPVVTMTSTTTSTTTSVLSASTITGPSVTATPTTTETPAEVTTTSTQVLLSLVVTAYDLHILKTTVTKTASCSSPTRAARDPAAHIKPTIGPFFMAASAKYSREILEEEKRRFVEARALRLAERAPDPQPFVVTDANTAHWSTVTTTSTADATTATITTEVTTTVTSTPPAVTVLTGESTAPWVTVTADTPTKTKTQYIIPMTTITKTQQYAFIITTTTTPASVQSACKAAGGMLF</sequence>
<feature type="chain" id="PRO_5025497131" description="Lytic polysaccharide monooxygenase" evidence="1">
    <location>
        <begin position="24"/>
        <end position="382"/>
    </location>
</feature>
<evidence type="ECO:0000313" key="3">
    <source>
        <dbReference type="Proteomes" id="UP000800094"/>
    </source>
</evidence>
<keyword evidence="1" id="KW-0732">Signal</keyword>
<organism evidence="2 3">
    <name type="scientific">Trematosphaeria pertusa</name>
    <dbReference type="NCBI Taxonomy" id="390896"/>
    <lineage>
        <taxon>Eukaryota</taxon>
        <taxon>Fungi</taxon>
        <taxon>Dikarya</taxon>
        <taxon>Ascomycota</taxon>
        <taxon>Pezizomycotina</taxon>
        <taxon>Dothideomycetes</taxon>
        <taxon>Pleosporomycetidae</taxon>
        <taxon>Pleosporales</taxon>
        <taxon>Massarineae</taxon>
        <taxon>Trematosphaeriaceae</taxon>
        <taxon>Trematosphaeria</taxon>
    </lineage>
</organism>
<evidence type="ECO:0000313" key="2">
    <source>
        <dbReference type="EMBL" id="KAF2248022.1"/>
    </source>
</evidence>